<feature type="compositionally biased region" description="Basic and acidic residues" evidence="2">
    <location>
        <begin position="480"/>
        <end position="490"/>
    </location>
</feature>
<dbReference type="EMBL" id="RJLM01000003">
    <property type="protein sequence ID" value="RWX55650.1"/>
    <property type="molecule type" value="Genomic_DNA"/>
</dbReference>
<reference evidence="4 5" key="1">
    <citation type="submission" date="2018-11" db="EMBL/GenBank/DDBJ databases">
        <title>Photobacterium sp. BEI247 sp. nov., a marine bacterium isolated from Yongle Blue Hole in the South China Sea.</title>
        <authorList>
            <person name="Wang X."/>
        </authorList>
    </citation>
    <scope>NUCLEOTIDE SEQUENCE [LARGE SCALE GENOMIC DNA]</scope>
    <source>
        <strain evidence="5">BEI247</strain>
    </source>
</reference>
<evidence type="ECO:0008006" key="6">
    <source>
        <dbReference type="Google" id="ProtNLM"/>
    </source>
</evidence>
<keyword evidence="1" id="KW-0175">Coiled coil</keyword>
<feature type="compositionally biased region" description="Polar residues" evidence="2">
    <location>
        <begin position="402"/>
        <end position="411"/>
    </location>
</feature>
<evidence type="ECO:0000256" key="3">
    <source>
        <dbReference type="SAM" id="SignalP"/>
    </source>
</evidence>
<dbReference type="Proteomes" id="UP000287563">
    <property type="component" value="Unassembled WGS sequence"/>
</dbReference>
<evidence type="ECO:0000313" key="5">
    <source>
        <dbReference type="Proteomes" id="UP000287563"/>
    </source>
</evidence>
<gene>
    <name evidence="4" type="ORF">EDI28_09870</name>
</gene>
<evidence type="ECO:0000256" key="2">
    <source>
        <dbReference type="SAM" id="MobiDB-lite"/>
    </source>
</evidence>
<evidence type="ECO:0000313" key="4">
    <source>
        <dbReference type="EMBL" id="RWX55650.1"/>
    </source>
</evidence>
<proteinExistence type="predicted"/>
<feature type="compositionally biased region" description="Polar residues" evidence="2">
    <location>
        <begin position="491"/>
        <end position="527"/>
    </location>
</feature>
<feature type="coiled-coil region" evidence="1">
    <location>
        <begin position="141"/>
        <end position="175"/>
    </location>
</feature>
<keyword evidence="3" id="KW-0732">Signal</keyword>
<keyword evidence="5" id="KW-1185">Reference proteome</keyword>
<feature type="signal peptide" evidence="3">
    <location>
        <begin position="1"/>
        <end position="22"/>
    </location>
</feature>
<dbReference type="OrthoDB" id="5914263at2"/>
<sequence length="536" mass="59058">MNNKIKPLVLAISLAVSPFSLAQDFIQQDATPALEAVAETTQQPFEQIEVADEMMSAEEQVTDYMMQRGWGEGWDSKKKRLFVVHSESFNTEDPSYDDSFITKRSTYAMLATMGAKAKMVEFMRTQMSATDQLNAPGTDVYAELNKQYLKLEKKLASQQKKLMKLLEDVNAKEADKLKGVTWSDRSDAFIDAVIKKLDESYSAGNIQDDKIAKYEKAKSRYESAQSEMDVLAEKAKAIRGSVALESTSTVETLAKAPILGASILVQAESWNADEEEYQVATLMVWSPKLESAAKAIITGEDVSVKPKQAMTVQNWLKTQELSTLVGPRQYVDQDGNRWFIGVFAMPYEGSSSLKRKNKGIAEAFAKKEAAMALYADIEVQKQAAIALQTRSGDLQSNDHTETATSLAEQTRQSIENRPVNGLSKLLTKTVTHPISQQKIHVVAYGISADSATQALEIERSSLGAAASSNRAIQQNTANKKELDKALDRSKQPVTSTSASLKETSAVPNTKVTQNTRQEKTGNTSLLNAPTIDEDDF</sequence>
<feature type="region of interest" description="Disordered" evidence="2">
    <location>
        <begin position="392"/>
        <end position="411"/>
    </location>
</feature>
<dbReference type="AlphaFoldDB" id="A0A3S3UJX6"/>
<dbReference type="RefSeq" id="WP_128783674.1">
    <property type="nucleotide sequence ID" value="NZ_JAKJSG010000035.1"/>
</dbReference>
<accession>A0A3S3UJX6</accession>
<organism evidence="4 5">
    <name type="scientific">Photobacterium chitinilyticum</name>
    <dbReference type="NCBI Taxonomy" id="2485123"/>
    <lineage>
        <taxon>Bacteria</taxon>
        <taxon>Pseudomonadati</taxon>
        <taxon>Pseudomonadota</taxon>
        <taxon>Gammaproteobacteria</taxon>
        <taxon>Vibrionales</taxon>
        <taxon>Vibrionaceae</taxon>
        <taxon>Photobacterium</taxon>
    </lineage>
</organism>
<feature type="chain" id="PRO_5018730633" description="TolC family protein" evidence="3">
    <location>
        <begin position="23"/>
        <end position="536"/>
    </location>
</feature>
<comment type="caution">
    <text evidence="4">The sequence shown here is derived from an EMBL/GenBank/DDBJ whole genome shotgun (WGS) entry which is preliminary data.</text>
</comment>
<name>A0A3S3UJX6_9GAMM</name>
<protein>
    <recommendedName>
        <fullName evidence="6">TolC family protein</fullName>
    </recommendedName>
</protein>
<feature type="region of interest" description="Disordered" evidence="2">
    <location>
        <begin position="480"/>
        <end position="536"/>
    </location>
</feature>
<evidence type="ECO:0000256" key="1">
    <source>
        <dbReference type="SAM" id="Coils"/>
    </source>
</evidence>